<dbReference type="PANTHER" id="PTHR40633">
    <property type="entry name" value="MATRIX PROTEIN, PUTATIVE (AFU_ORTHOLOGUE AFUA_8G05410)-RELATED"/>
    <property type="match status" value="1"/>
</dbReference>
<reference evidence="5 6" key="1">
    <citation type="submission" date="2016-07" db="EMBL/GenBank/DDBJ databases">
        <title>Pervasive Adenine N6-methylation of Active Genes in Fungi.</title>
        <authorList>
            <consortium name="DOE Joint Genome Institute"/>
            <person name="Mondo S.J."/>
            <person name="Dannebaum R.O."/>
            <person name="Kuo R.C."/>
            <person name="Labutti K."/>
            <person name="Haridas S."/>
            <person name="Kuo A."/>
            <person name="Salamov A."/>
            <person name="Ahrendt S.R."/>
            <person name="Lipzen A."/>
            <person name="Sullivan W."/>
            <person name="Andreopoulos W.B."/>
            <person name="Clum A."/>
            <person name="Lindquist E."/>
            <person name="Daum C."/>
            <person name="Ramamoorthy G.K."/>
            <person name="Gryganskyi A."/>
            <person name="Culley D."/>
            <person name="Magnuson J.K."/>
            <person name="James T.Y."/>
            <person name="O'Malley M.A."/>
            <person name="Stajich J.E."/>
            <person name="Spatafora J.W."/>
            <person name="Visel A."/>
            <person name="Grigoriev I.V."/>
        </authorList>
    </citation>
    <scope>NUCLEOTIDE SEQUENCE [LARGE SCALE GENOMIC DNA]</scope>
    <source>
        <strain evidence="5 6">NRRL 2496</strain>
    </source>
</reference>
<keyword evidence="3" id="KW-0812">Transmembrane</keyword>
<evidence type="ECO:0000259" key="4">
    <source>
        <dbReference type="Pfam" id="PF10342"/>
    </source>
</evidence>
<dbReference type="OrthoDB" id="5589325at2759"/>
<dbReference type="Pfam" id="PF10342">
    <property type="entry name" value="Kre9_KNH"/>
    <property type="match status" value="1"/>
</dbReference>
<feature type="transmembrane region" description="Helical" evidence="3">
    <location>
        <begin position="202"/>
        <end position="221"/>
    </location>
</feature>
<keyword evidence="3" id="KW-0472">Membrane</keyword>
<name>A0A1X2HTS2_SYNRA</name>
<keyword evidence="1" id="KW-0732">Signal</keyword>
<keyword evidence="3" id="KW-1133">Transmembrane helix</keyword>
<accession>A0A1X2HTS2</accession>
<dbReference type="InParanoid" id="A0A1X2HTS2"/>
<evidence type="ECO:0000256" key="2">
    <source>
        <dbReference type="SAM" id="MobiDB-lite"/>
    </source>
</evidence>
<feature type="transmembrane region" description="Helical" evidence="3">
    <location>
        <begin position="28"/>
        <end position="51"/>
    </location>
</feature>
<evidence type="ECO:0000313" key="5">
    <source>
        <dbReference type="EMBL" id="ORZ02995.1"/>
    </source>
</evidence>
<feature type="domain" description="Yeast cell wall synthesis Kre9/Knh1-like N-terminal" evidence="4">
    <location>
        <begin position="71"/>
        <end position="160"/>
    </location>
</feature>
<protein>
    <recommendedName>
        <fullName evidence="4">Yeast cell wall synthesis Kre9/Knh1-like N-terminal domain-containing protein</fullName>
    </recommendedName>
</protein>
<sequence length="222" mass="22277">MPRAAVLANLLFHTSSFALLLLDAPYTFLLTVIMKFSVVAALLTFAVSGYAQSSATTSTSSNPGGIAITAPGQGVVWEAGKAQTVTWTVSDSSISTINSIYLRKGVSAYLDTIGPVTTTAIDASKGQWTWNIPNDTATDSSYALEVRTSGGSSYSPYFTIMGAAPGTNSTSYTTDAAPSGSASATGSGASGSASSHDSGANAIATGFIGTAAVAVAGAAILF</sequence>
<dbReference type="InterPro" id="IPR018466">
    <property type="entry name" value="Kre9/Knh1-like_N"/>
</dbReference>
<feature type="region of interest" description="Disordered" evidence="2">
    <location>
        <begin position="169"/>
        <end position="191"/>
    </location>
</feature>
<evidence type="ECO:0000256" key="1">
    <source>
        <dbReference type="ARBA" id="ARBA00022729"/>
    </source>
</evidence>
<gene>
    <name evidence="5" type="ORF">BCR43DRAFT_31121</name>
</gene>
<proteinExistence type="predicted"/>
<feature type="compositionally biased region" description="Low complexity" evidence="2">
    <location>
        <begin position="176"/>
        <end position="191"/>
    </location>
</feature>
<dbReference type="Proteomes" id="UP000242180">
    <property type="component" value="Unassembled WGS sequence"/>
</dbReference>
<dbReference type="InterPro" id="IPR052982">
    <property type="entry name" value="SRP1/TIP1-like"/>
</dbReference>
<dbReference type="EMBL" id="MCGN01000001">
    <property type="protein sequence ID" value="ORZ02995.1"/>
    <property type="molecule type" value="Genomic_DNA"/>
</dbReference>
<evidence type="ECO:0000256" key="3">
    <source>
        <dbReference type="SAM" id="Phobius"/>
    </source>
</evidence>
<dbReference type="PANTHER" id="PTHR40633:SF1">
    <property type="entry name" value="GPI ANCHORED SERINE-THREONINE RICH PROTEIN (AFU_ORTHOLOGUE AFUA_1G03630)"/>
    <property type="match status" value="1"/>
</dbReference>
<dbReference type="AlphaFoldDB" id="A0A1X2HTS2"/>
<keyword evidence="6" id="KW-1185">Reference proteome</keyword>
<evidence type="ECO:0000313" key="6">
    <source>
        <dbReference type="Proteomes" id="UP000242180"/>
    </source>
</evidence>
<comment type="caution">
    <text evidence="5">The sequence shown here is derived from an EMBL/GenBank/DDBJ whole genome shotgun (WGS) entry which is preliminary data.</text>
</comment>
<dbReference type="OMA" id="PYTISWI"/>
<organism evidence="5 6">
    <name type="scientific">Syncephalastrum racemosum</name>
    <name type="common">Filamentous fungus</name>
    <dbReference type="NCBI Taxonomy" id="13706"/>
    <lineage>
        <taxon>Eukaryota</taxon>
        <taxon>Fungi</taxon>
        <taxon>Fungi incertae sedis</taxon>
        <taxon>Mucoromycota</taxon>
        <taxon>Mucoromycotina</taxon>
        <taxon>Mucoromycetes</taxon>
        <taxon>Mucorales</taxon>
        <taxon>Syncephalastraceae</taxon>
        <taxon>Syncephalastrum</taxon>
    </lineage>
</organism>